<feature type="region of interest" description="Disordered" evidence="1">
    <location>
        <begin position="1"/>
        <end position="62"/>
    </location>
</feature>
<evidence type="ECO:0000313" key="3">
    <source>
        <dbReference type="Proteomes" id="UP000324222"/>
    </source>
</evidence>
<comment type="caution">
    <text evidence="2">The sequence shown here is derived from an EMBL/GenBank/DDBJ whole genome shotgun (WGS) entry which is preliminary data.</text>
</comment>
<organism evidence="2 3">
    <name type="scientific">Portunus trituberculatus</name>
    <name type="common">Swimming crab</name>
    <name type="synonym">Neptunus trituberculatus</name>
    <dbReference type="NCBI Taxonomy" id="210409"/>
    <lineage>
        <taxon>Eukaryota</taxon>
        <taxon>Metazoa</taxon>
        <taxon>Ecdysozoa</taxon>
        <taxon>Arthropoda</taxon>
        <taxon>Crustacea</taxon>
        <taxon>Multicrustacea</taxon>
        <taxon>Malacostraca</taxon>
        <taxon>Eumalacostraca</taxon>
        <taxon>Eucarida</taxon>
        <taxon>Decapoda</taxon>
        <taxon>Pleocyemata</taxon>
        <taxon>Brachyura</taxon>
        <taxon>Eubrachyura</taxon>
        <taxon>Portunoidea</taxon>
        <taxon>Portunidae</taxon>
        <taxon>Portuninae</taxon>
        <taxon>Portunus</taxon>
    </lineage>
</organism>
<keyword evidence="3" id="KW-1185">Reference proteome</keyword>
<dbReference type="EMBL" id="VSRR010000435">
    <property type="protein sequence ID" value="MPC15542.1"/>
    <property type="molecule type" value="Genomic_DNA"/>
</dbReference>
<sequence>MKNFNSQREEEREGQAQKKCSALETDVMAVVPSGRNKGHPSWLRQNTTGTSVLGDPEEGLEK</sequence>
<reference evidence="2 3" key="1">
    <citation type="submission" date="2019-05" db="EMBL/GenBank/DDBJ databases">
        <title>Another draft genome of Portunus trituberculatus and its Hox gene families provides insights of decapod evolution.</title>
        <authorList>
            <person name="Jeong J.-H."/>
            <person name="Song I."/>
            <person name="Kim S."/>
            <person name="Choi T."/>
            <person name="Kim D."/>
            <person name="Ryu S."/>
            <person name="Kim W."/>
        </authorList>
    </citation>
    <scope>NUCLEOTIDE SEQUENCE [LARGE SCALE GENOMIC DNA]</scope>
    <source>
        <tissue evidence="2">Muscle</tissue>
    </source>
</reference>
<proteinExistence type="predicted"/>
<evidence type="ECO:0000313" key="2">
    <source>
        <dbReference type="EMBL" id="MPC15542.1"/>
    </source>
</evidence>
<name>A0A5B7D0I1_PORTR</name>
<protein>
    <submittedName>
        <fullName evidence="2">Uncharacterized protein</fullName>
    </submittedName>
</protein>
<evidence type="ECO:0000256" key="1">
    <source>
        <dbReference type="SAM" id="MobiDB-lite"/>
    </source>
</evidence>
<dbReference type="Proteomes" id="UP000324222">
    <property type="component" value="Unassembled WGS sequence"/>
</dbReference>
<dbReference type="AlphaFoldDB" id="A0A5B7D0I1"/>
<accession>A0A5B7D0I1</accession>
<feature type="compositionally biased region" description="Basic and acidic residues" evidence="1">
    <location>
        <begin position="7"/>
        <end position="16"/>
    </location>
</feature>
<gene>
    <name evidence="2" type="ORF">E2C01_008338</name>
</gene>